<dbReference type="AlphaFoldDB" id="A0A5P8W920"/>
<accession>A0A5P8W920</accession>
<dbReference type="RefSeq" id="WP_118166034.1">
    <property type="nucleotide sequence ID" value="NZ_CP045226.1"/>
</dbReference>
<evidence type="ECO:0000313" key="2">
    <source>
        <dbReference type="Proteomes" id="UP000326678"/>
    </source>
</evidence>
<organism evidence="1 2">
    <name type="scientific">Nostoc sphaeroides CCNUC1</name>
    <dbReference type="NCBI Taxonomy" id="2653204"/>
    <lineage>
        <taxon>Bacteria</taxon>
        <taxon>Bacillati</taxon>
        <taxon>Cyanobacteriota</taxon>
        <taxon>Cyanophyceae</taxon>
        <taxon>Nostocales</taxon>
        <taxon>Nostocaceae</taxon>
        <taxon>Nostoc</taxon>
    </lineage>
</organism>
<proteinExistence type="predicted"/>
<reference evidence="1 2" key="1">
    <citation type="submission" date="2019-10" db="EMBL/GenBank/DDBJ databases">
        <title>Genomic and transcriptomic insights into the perfect genentic adaptation of a filamentous nitrogen-fixing cyanobacterium to rice fields.</title>
        <authorList>
            <person name="Chen Z."/>
        </authorList>
    </citation>
    <scope>NUCLEOTIDE SEQUENCE [LARGE SCALE GENOMIC DNA]</scope>
    <source>
        <strain evidence="1">CCNUC1</strain>
    </source>
</reference>
<protein>
    <submittedName>
        <fullName evidence="1">Uncharacterized protein</fullName>
    </submittedName>
</protein>
<dbReference type="EMBL" id="CP045226">
    <property type="protein sequence ID" value="QFS49255.1"/>
    <property type="molecule type" value="Genomic_DNA"/>
</dbReference>
<dbReference type="KEGG" id="nsh:GXM_06749"/>
<keyword evidence="2" id="KW-1185">Reference proteome</keyword>
<sequence>MDSELIKLLEWLSKQQGTSVDIALKKAVTTAAYIHDITVNQGGRLLIQRKDKTIGEIILK</sequence>
<evidence type="ECO:0000313" key="1">
    <source>
        <dbReference type="EMBL" id="QFS49255.1"/>
    </source>
</evidence>
<gene>
    <name evidence="1" type="ORF">GXM_06749</name>
</gene>
<dbReference type="Proteomes" id="UP000326678">
    <property type="component" value="Chromosome Gxm1"/>
</dbReference>
<name>A0A5P8W920_9NOSO</name>